<reference evidence="3" key="1">
    <citation type="submission" date="2017-02" db="EMBL/GenBank/DDBJ databases">
        <title>Complete genome sequence of Cupriavidus necator strain NH9, a 3-chlorobenzoate degrader.</title>
        <authorList>
            <person name="Moriuchi R."/>
            <person name="Dohra H."/>
            <person name="Ogawa N."/>
        </authorList>
    </citation>
    <scope>NUCLEOTIDE SEQUENCE [LARGE SCALE GENOMIC DNA]</scope>
    <source>
        <strain evidence="3">NH9</strain>
    </source>
</reference>
<feature type="domain" description="DUF6351" evidence="1">
    <location>
        <begin position="62"/>
        <end position="748"/>
    </location>
</feature>
<dbReference type="InterPro" id="IPR045556">
    <property type="entry name" value="DUF6351"/>
</dbReference>
<dbReference type="KEGG" id="cuh:BJN34_22455"/>
<accession>A0A1U9UVG2</accession>
<evidence type="ECO:0000313" key="3">
    <source>
        <dbReference type="Proteomes" id="UP000189627"/>
    </source>
</evidence>
<dbReference type="AlphaFoldDB" id="A0A1U9UVG2"/>
<dbReference type="Proteomes" id="UP000189627">
    <property type="component" value="Chromosome 2"/>
</dbReference>
<protein>
    <recommendedName>
        <fullName evidence="1">DUF6351 domain-containing protein</fullName>
    </recommendedName>
</protein>
<dbReference type="Pfam" id="PF19878">
    <property type="entry name" value="DUF6351"/>
    <property type="match status" value="1"/>
</dbReference>
<evidence type="ECO:0000313" key="2">
    <source>
        <dbReference type="EMBL" id="AQV96630.1"/>
    </source>
</evidence>
<organism evidence="2 3">
    <name type="scientific">Cupriavidus necator</name>
    <name type="common">Alcaligenes eutrophus</name>
    <name type="synonym">Ralstonia eutropha</name>
    <dbReference type="NCBI Taxonomy" id="106590"/>
    <lineage>
        <taxon>Bacteria</taxon>
        <taxon>Pseudomonadati</taxon>
        <taxon>Pseudomonadota</taxon>
        <taxon>Betaproteobacteria</taxon>
        <taxon>Burkholderiales</taxon>
        <taxon>Burkholderiaceae</taxon>
        <taxon>Cupriavidus</taxon>
    </lineage>
</organism>
<dbReference type="InterPro" id="IPR029058">
    <property type="entry name" value="AB_hydrolase_fold"/>
</dbReference>
<sequence>MTFLRLCFTAAVGTVTLCKKLHMRDTMKITKPIVLGALTAALFLHGCGGDDNNPGESSDAVINVLSSRPDMVSGGSALISVEIPSGVNPDRIKVKRGSTDITQRFNRTGSLWVGLASDLQIGENIISISIDDRPKGQKTIKNFSRNGPIISGPQQTPWLCETEKFKLPNGSTLGPAQDEFCNAPTAVSYIYMPAGGKAYKPLLSTSTLPADMSQTTTSDGKTVNYIVRVETGTVNRAIYQYAVLFDPTTEGSPTPVAQHKGWNGKLVYVYGGSAASGYHQGDLVSSSPTDILDEKDKLAKGFAVVTSTLNIFGVMANDVVSAETTSMVKEIFIKTFGPPKYTIGTGGSGGSMQVHLIANNYPGMLDGIAPAASFPDNHSVVSPAIDCAVLVRAFNDSGMTWTDAQKTAVAGFNTWATCDSPSGAWTNNFAPMWLQAVRSSIPPFPYNGGYLELNNCSSVLPKEWVYDPISNPSGVRCDIYQAIKNQVGIDTATGQPARAYDNVGIEYGLNAYRAGAISAEQFVVLNEKAGGYDNDGLPTSSRTAASPLALKNLYQYGRINNGQNLGNIPIVDSRPDFGLVANVHDSVRSVIMRARLIRENGNAGNHVILRQNGLPIPPGAGTSASVDAFLMLDVWVSNIKNDTKQYPSALAKVTANKPAQLNDTCQDSSGALIVEPADANNSGRCGTAMPFYKDPRLVAGAPLTDDVLKCQLKPVRAEDHPGMTPVQLARLQKVFAEGVCDYSLPSMGVGKLVGTWLTYPSAGVANPLN</sequence>
<evidence type="ECO:0000259" key="1">
    <source>
        <dbReference type="Pfam" id="PF19878"/>
    </source>
</evidence>
<name>A0A1U9UVG2_CUPNE</name>
<dbReference type="SUPFAM" id="SSF53474">
    <property type="entry name" value="alpha/beta-Hydrolases"/>
    <property type="match status" value="1"/>
</dbReference>
<gene>
    <name evidence="2" type="ORF">BJN34_22455</name>
</gene>
<proteinExistence type="predicted"/>
<dbReference type="EMBL" id="CP017758">
    <property type="protein sequence ID" value="AQV96630.1"/>
    <property type="molecule type" value="Genomic_DNA"/>
</dbReference>